<dbReference type="AlphaFoldDB" id="M1NKB4"/>
<reference evidence="3 4" key="1">
    <citation type="journal article" date="2012" name="Stand. Genomic Sci.">
        <title>Genome sequence of the halotolerant bacterium Corynebacterium halotolerans type strain YIM 70093(T) (= DSM 44683(T)).</title>
        <authorList>
            <person name="Ruckert C."/>
            <person name="Albersmeier A."/>
            <person name="Al-Dilaimi A."/>
            <person name="Niehaus K."/>
            <person name="Szczepanowski R."/>
            <person name="Kalinowski J."/>
        </authorList>
    </citation>
    <scope>NUCLEOTIDE SEQUENCE [LARGE SCALE GENOMIC DNA]</scope>
    <source>
        <strain evidence="3">YIM 70093</strain>
    </source>
</reference>
<gene>
    <name evidence="3" type="ORF">A605_04210</name>
</gene>
<sequence>MPTDFHADERDWTTVAAGLARSIGSSPRFIASNLEALDTLDKLPALRELVEELHHLDMFHLRKIDEALIGLSTDLYDDPFFWETLDDILTEHLSPTRPNPLLPTPASITRKIRGVIRMLEKIEETEDTAGMEDAENPDEPEGVDDAEESRASNSYRSHTDADGSVTTEFRLDALTYASVEKAVRTYATEHGCSFARALTALLLEKIQVQVVLDVYLAHDVDDAPGFLQPVGWLDRECTERAVEMAAKVRDMAEAAEAEVAGYRPNPAIRAYLEGRDGTCRWPGCNRPAVYSQKDHRINHRDGGPTAAANMVCLCQHHHNRKSDGQVHYALDAHTGDVIWLFADGRWVVDEAEGPLAPKQRRWVQTLSQRRARRHERARAKAEARRREQSRKGPRPGPAGQHPPRMIREEQDDAPPF</sequence>
<dbReference type="InterPro" id="IPR003615">
    <property type="entry name" value="HNH_nuc"/>
</dbReference>
<dbReference type="CDD" id="cd00085">
    <property type="entry name" value="HNHc"/>
    <property type="match status" value="1"/>
</dbReference>
<dbReference type="KEGG" id="chn:A605_04210"/>
<feature type="region of interest" description="Disordered" evidence="1">
    <location>
        <begin position="359"/>
        <end position="416"/>
    </location>
</feature>
<accession>M1NKB4</accession>
<dbReference type="EMBL" id="CP003697">
    <property type="protein sequence ID" value="AGF71853.1"/>
    <property type="molecule type" value="Genomic_DNA"/>
</dbReference>
<evidence type="ECO:0000313" key="4">
    <source>
        <dbReference type="Proteomes" id="UP000011723"/>
    </source>
</evidence>
<name>M1NKB4_9CORY</name>
<evidence type="ECO:0000256" key="1">
    <source>
        <dbReference type="SAM" id="MobiDB-lite"/>
    </source>
</evidence>
<dbReference type="SMART" id="SM00507">
    <property type="entry name" value="HNHc"/>
    <property type="match status" value="1"/>
</dbReference>
<dbReference type="OrthoDB" id="4413566at2"/>
<protein>
    <recommendedName>
        <fullName evidence="2">HNH nuclease domain-containing protein</fullName>
    </recommendedName>
</protein>
<evidence type="ECO:0000259" key="2">
    <source>
        <dbReference type="SMART" id="SM00507"/>
    </source>
</evidence>
<dbReference type="STRING" id="1121362.A605_04210"/>
<evidence type="ECO:0000313" key="3">
    <source>
        <dbReference type="EMBL" id="AGF71853.1"/>
    </source>
</evidence>
<organism evidence="3 4">
    <name type="scientific">Corynebacterium halotolerans YIM 70093 = DSM 44683</name>
    <dbReference type="NCBI Taxonomy" id="1121362"/>
    <lineage>
        <taxon>Bacteria</taxon>
        <taxon>Bacillati</taxon>
        <taxon>Actinomycetota</taxon>
        <taxon>Actinomycetes</taxon>
        <taxon>Mycobacteriales</taxon>
        <taxon>Corynebacteriaceae</taxon>
        <taxon>Corynebacterium</taxon>
    </lineage>
</organism>
<dbReference type="Gene3D" id="1.10.30.50">
    <property type="match status" value="1"/>
</dbReference>
<dbReference type="HOGENOM" id="CLU_035975_0_0_11"/>
<dbReference type="RefSeq" id="WP_015400272.1">
    <property type="nucleotide sequence ID" value="NC_020302.1"/>
</dbReference>
<dbReference type="eggNOG" id="COG1403">
    <property type="taxonomic scope" value="Bacteria"/>
</dbReference>
<feature type="compositionally biased region" description="Acidic residues" evidence="1">
    <location>
        <begin position="123"/>
        <end position="147"/>
    </location>
</feature>
<feature type="region of interest" description="Disordered" evidence="1">
    <location>
        <begin position="123"/>
        <end position="162"/>
    </location>
</feature>
<dbReference type="Proteomes" id="UP000011723">
    <property type="component" value="Chromosome"/>
</dbReference>
<proteinExistence type="predicted"/>
<dbReference type="PATRIC" id="fig|1121362.3.peg.846"/>
<feature type="compositionally biased region" description="Basic and acidic residues" evidence="1">
    <location>
        <begin position="378"/>
        <end position="390"/>
    </location>
</feature>
<keyword evidence="4" id="KW-1185">Reference proteome</keyword>
<feature type="domain" description="HNH nuclease" evidence="2">
    <location>
        <begin position="267"/>
        <end position="319"/>
    </location>
</feature>